<dbReference type="InterPro" id="IPR015421">
    <property type="entry name" value="PyrdxlP-dep_Trfase_major"/>
</dbReference>
<keyword evidence="2 8" id="KW-0032">Aminotransferase</keyword>
<accession>A0ABS4KNI5</accession>
<dbReference type="Gene3D" id="3.90.1150.10">
    <property type="entry name" value="Aspartate Aminotransferase, domain 1"/>
    <property type="match status" value="1"/>
</dbReference>
<dbReference type="InterPro" id="IPR049704">
    <property type="entry name" value="Aminotrans_3_PPA_site"/>
</dbReference>
<dbReference type="InterPro" id="IPR015424">
    <property type="entry name" value="PyrdxlP-dep_Trfase"/>
</dbReference>
<dbReference type="Proteomes" id="UP001314903">
    <property type="component" value="Unassembled WGS sequence"/>
</dbReference>
<sequence length="395" mass="44519">MRNLLNDDKKYILNTYRRSDLIIKRGEGSYLYDSYENKYLDMYSGISVNNLGHDKGVVNAIINQAKDYIHLSNYFVSPPVINLAKLFVENTFASKVFFTNSGTESNEAAIKACKKYGKKYHENKFQLLSAYNSFHGRTNGGLSLTGQHNYQRDFLPLLPGVHHFEYNNVASLREKVNENTCGLFLEMIQGEGGIVEISEEFIYEAIKLSKKYNFLIVIDEIQTGLGRTGDLFAFEKFNIVPDIVTLSKSLGGGLPLGAMLVREGLEEVFNVGDHGSTFGGSPVACAAGEYVLDKLINTDILEEVKDKGRYLISKLNNLKEIYPHVIKDVRGRGLMIGIDVGEYVNEIKEFSIDNYILLNSTSSTVIRLLPQLYMTKVEIDDFLKIFEEAILLCNK</sequence>
<comment type="cofactor">
    <cofactor evidence="1">
        <name>pyridoxal 5'-phosphate</name>
        <dbReference type="ChEBI" id="CHEBI:597326"/>
    </cofactor>
</comment>
<proteinExistence type="inferred from homology"/>
<protein>
    <submittedName>
        <fullName evidence="8">Acetylornithine/N-succinyldiaminopimelate aminotransferase</fullName>
        <ecNumber evidence="8">2.6.1.11</ecNumber>
        <ecNumber evidence="8">2.6.1.17</ecNumber>
    </submittedName>
</protein>
<dbReference type="SUPFAM" id="SSF53383">
    <property type="entry name" value="PLP-dependent transferases"/>
    <property type="match status" value="1"/>
</dbReference>
<evidence type="ECO:0000256" key="7">
    <source>
        <dbReference type="RuleBase" id="RU003560"/>
    </source>
</evidence>
<dbReference type="GO" id="GO:0009016">
    <property type="term" value="F:succinyldiaminopimelate transaminase activity"/>
    <property type="evidence" value="ECO:0007669"/>
    <property type="project" value="UniProtKB-EC"/>
</dbReference>
<evidence type="ECO:0000256" key="4">
    <source>
        <dbReference type="ARBA" id="ARBA00022679"/>
    </source>
</evidence>
<evidence type="ECO:0000313" key="9">
    <source>
        <dbReference type="Proteomes" id="UP001314903"/>
    </source>
</evidence>
<dbReference type="EC" id="2.6.1.17" evidence="8"/>
<dbReference type="PANTHER" id="PTHR11986:SF79">
    <property type="entry name" value="ACETYLORNITHINE AMINOTRANSFERASE, MITOCHONDRIAL"/>
    <property type="match status" value="1"/>
</dbReference>
<evidence type="ECO:0000256" key="6">
    <source>
        <dbReference type="ARBA" id="ARBA00029440"/>
    </source>
</evidence>
<gene>
    <name evidence="8" type="ORF">J2Z35_002606</name>
</gene>
<dbReference type="RefSeq" id="WP_209661833.1">
    <property type="nucleotide sequence ID" value="NZ_JAGGLI010000040.1"/>
</dbReference>
<comment type="caution">
    <text evidence="8">The sequence shown here is derived from an EMBL/GenBank/DDBJ whole genome shotgun (WGS) entry which is preliminary data.</text>
</comment>
<comment type="pathway">
    <text evidence="6">Amino-acid biosynthesis.</text>
</comment>
<dbReference type="InterPro" id="IPR050103">
    <property type="entry name" value="Class-III_PLP-dep_AT"/>
</dbReference>
<organism evidence="8 9">
    <name type="scientific">Acetoanaerobium pronyense</name>
    <dbReference type="NCBI Taxonomy" id="1482736"/>
    <lineage>
        <taxon>Bacteria</taxon>
        <taxon>Bacillati</taxon>
        <taxon>Bacillota</taxon>
        <taxon>Clostridia</taxon>
        <taxon>Peptostreptococcales</taxon>
        <taxon>Filifactoraceae</taxon>
        <taxon>Acetoanaerobium</taxon>
    </lineage>
</organism>
<dbReference type="Pfam" id="PF00202">
    <property type="entry name" value="Aminotran_3"/>
    <property type="match status" value="1"/>
</dbReference>
<dbReference type="PANTHER" id="PTHR11986">
    <property type="entry name" value="AMINOTRANSFERASE CLASS III"/>
    <property type="match status" value="1"/>
</dbReference>
<dbReference type="GO" id="GO:0003992">
    <property type="term" value="F:N2-acetyl-L-ornithine:2-oxoglutarate 5-aminotransferase activity"/>
    <property type="evidence" value="ECO:0007669"/>
    <property type="project" value="UniProtKB-EC"/>
</dbReference>
<evidence type="ECO:0000256" key="1">
    <source>
        <dbReference type="ARBA" id="ARBA00001933"/>
    </source>
</evidence>
<dbReference type="InterPro" id="IPR015422">
    <property type="entry name" value="PyrdxlP-dep_Trfase_small"/>
</dbReference>
<dbReference type="CDD" id="cd00610">
    <property type="entry name" value="OAT_like"/>
    <property type="match status" value="1"/>
</dbReference>
<dbReference type="InterPro" id="IPR005814">
    <property type="entry name" value="Aminotrans_3"/>
</dbReference>
<keyword evidence="4 8" id="KW-0808">Transferase</keyword>
<dbReference type="NCBIfam" id="NF002325">
    <property type="entry name" value="PRK01278.1"/>
    <property type="match status" value="1"/>
</dbReference>
<evidence type="ECO:0000256" key="2">
    <source>
        <dbReference type="ARBA" id="ARBA00022576"/>
    </source>
</evidence>
<dbReference type="EC" id="2.6.1.11" evidence="8"/>
<keyword evidence="5 7" id="KW-0663">Pyridoxal phosphate</keyword>
<evidence type="ECO:0000256" key="5">
    <source>
        <dbReference type="ARBA" id="ARBA00022898"/>
    </source>
</evidence>
<dbReference type="Gene3D" id="3.40.640.10">
    <property type="entry name" value="Type I PLP-dependent aspartate aminotransferase-like (Major domain)"/>
    <property type="match status" value="1"/>
</dbReference>
<dbReference type="EMBL" id="JAGGLI010000040">
    <property type="protein sequence ID" value="MBP2028776.1"/>
    <property type="molecule type" value="Genomic_DNA"/>
</dbReference>
<comment type="similarity">
    <text evidence="7">Belongs to the class-III pyridoxal-phosphate-dependent aminotransferase family.</text>
</comment>
<reference evidence="8 9" key="1">
    <citation type="submission" date="2021-03" db="EMBL/GenBank/DDBJ databases">
        <title>Genomic Encyclopedia of Type Strains, Phase IV (KMG-IV): sequencing the most valuable type-strain genomes for metagenomic binning, comparative biology and taxonomic classification.</title>
        <authorList>
            <person name="Goeker M."/>
        </authorList>
    </citation>
    <scope>NUCLEOTIDE SEQUENCE [LARGE SCALE GENOMIC DNA]</scope>
    <source>
        <strain evidence="8 9">DSM 27512</strain>
    </source>
</reference>
<dbReference type="PROSITE" id="PS00600">
    <property type="entry name" value="AA_TRANSFER_CLASS_3"/>
    <property type="match status" value="1"/>
</dbReference>
<evidence type="ECO:0000313" key="8">
    <source>
        <dbReference type="EMBL" id="MBP2028776.1"/>
    </source>
</evidence>
<dbReference type="InterPro" id="IPR004636">
    <property type="entry name" value="AcOrn/SuccOrn_fam"/>
</dbReference>
<evidence type="ECO:0000256" key="3">
    <source>
        <dbReference type="ARBA" id="ARBA00022605"/>
    </source>
</evidence>
<keyword evidence="9" id="KW-1185">Reference proteome</keyword>
<dbReference type="PIRSF" id="PIRSF000521">
    <property type="entry name" value="Transaminase_4ab_Lys_Orn"/>
    <property type="match status" value="1"/>
</dbReference>
<keyword evidence="3" id="KW-0028">Amino-acid biosynthesis</keyword>
<name>A0ABS4KNI5_9FIRM</name>
<dbReference type="NCBIfam" id="TIGR00707">
    <property type="entry name" value="argD"/>
    <property type="match status" value="1"/>
</dbReference>